<evidence type="ECO:0000256" key="1">
    <source>
        <dbReference type="SAM" id="MobiDB-lite"/>
    </source>
</evidence>
<organism evidence="2 3">
    <name type="scientific">Armillaria solidipes</name>
    <dbReference type="NCBI Taxonomy" id="1076256"/>
    <lineage>
        <taxon>Eukaryota</taxon>
        <taxon>Fungi</taxon>
        <taxon>Dikarya</taxon>
        <taxon>Basidiomycota</taxon>
        <taxon>Agaricomycotina</taxon>
        <taxon>Agaricomycetes</taxon>
        <taxon>Agaricomycetidae</taxon>
        <taxon>Agaricales</taxon>
        <taxon>Marasmiineae</taxon>
        <taxon>Physalacriaceae</taxon>
        <taxon>Armillaria</taxon>
    </lineage>
</organism>
<evidence type="ECO:0000313" key="2">
    <source>
        <dbReference type="EMBL" id="PBK61264.1"/>
    </source>
</evidence>
<feature type="compositionally biased region" description="Basic and acidic residues" evidence="1">
    <location>
        <begin position="62"/>
        <end position="76"/>
    </location>
</feature>
<feature type="region of interest" description="Disordered" evidence="1">
    <location>
        <begin position="62"/>
        <end position="99"/>
    </location>
</feature>
<dbReference type="AlphaFoldDB" id="A0A2H3AX19"/>
<dbReference type="Proteomes" id="UP000218334">
    <property type="component" value="Unassembled WGS sequence"/>
</dbReference>
<protein>
    <submittedName>
        <fullName evidence="2">Uncharacterized protein</fullName>
    </submittedName>
</protein>
<sequence>MGQIEKPCRYSWNDMRGQSRRVKDNKGKSLLLSLGSRFRDLRISICSISIMITRILHRAQHTERCRASQTRTKTDEDWPTDYRTPSHELPPTTKKPTDETPTRIFHAVLVVLGDEGRHGMIVVVCGDGGQRRRCALFTISPLLTQLQHCSPQHTTISRRV</sequence>
<dbReference type="EMBL" id="KZ293477">
    <property type="protein sequence ID" value="PBK61264.1"/>
    <property type="molecule type" value="Genomic_DNA"/>
</dbReference>
<proteinExistence type="predicted"/>
<gene>
    <name evidence="2" type="ORF">ARMSODRAFT_666784</name>
</gene>
<evidence type="ECO:0000313" key="3">
    <source>
        <dbReference type="Proteomes" id="UP000218334"/>
    </source>
</evidence>
<keyword evidence="3" id="KW-1185">Reference proteome</keyword>
<name>A0A2H3AX19_9AGAR</name>
<reference evidence="3" key="1">
    <citation type="journal article" date="2017" name="Nat. Ecol. Evol.">
        <title>Genome expansion and lineage-specific genetic innovations in the forest pathogenic fungi Armillaria.</title>
        <authorList>
            <person name="Sipos G."/>
            <person name="Prasanna A.N."/>
            <person name="Walter M.C."/>
            <person name="O'Connor E."/>
            <person name="Balint B."/>
            <person name="Krizsan K."/>
            <person name="Kiss B."/>
            <person name="Hess J."/>
            <person name="Varga T."/>
            <person name="Slot J."/>
            <person name="Riley R."/>
            <person name="Boka B."/>
            <person name="Rigling D."/>
            <person name="Barry K."/>
            <person name="Lee J."/>
            <person name="Mihaltcheva S."/>
            <person name="LaButti K."/>
            <person name="Lipzen A."/>
            <person name="Waldron R."/>
            <person name="Moloney N.M."/>
            <person name="Sperisen C."/>
            <person name="Kredics L."/>
            <person name="Vagvoelgyi C."/>
            <person name="Patrignani A."/>
            <person name="Fitzpatrick D."/>
            <person name="Nagy I."/>
            <person name="Doyle S."/>
            <person name="Anderson J.B."/>
            <person name="Grigoriev I.V."/>
            <person name="Gueldener U."/>
            <person name="Muensterkoetter M."/>
            <person name="Nagy L.G."/>
        </authorList>
    </citation>
    <scope>NUCLEOTIDE SEQUENCE [LARGE SCALE GENOMIC DNA]</scope>
    <source>
        <strain evidence="3">28-4</strain>
    </source>
</reference>
<accession>A0A2H3AX19</accession>